<dbReference type="AlphaFoldDB" id="A0A5M3X1E6"/>
<keyword evidence="3" id="KW-1185">Reference proteome</keyword>
<organism evidence="2 3">
    <name type="scientific">Acrocarpospora macrocephala</name>
    <dbReference type="NCBI Taxonomy" id="150177"/>
    <lineage>
        <taxon>Bacteria</taxon>
        <taxon>Bacillati</taxon>
        <taxon>Actinomycetota</taxon>
        <taxon>Actinomycetes</taxon>
        <taxon>Streptosporangiales</taxon>
        <taxon>Streptosporangiaceae</taxon>
        <taxon>Acrocarpospora</taxon>
    </lineage>
</organism>
<evidence type="ECO:0000313" key="2">
    <source>
        <dbReference type="EMBL" id="GES12138.1"/>
    </source>
</evidence>
<dbReference type="CDD" id="cd01830">
    <property type="entry name" value="XynE_like"/>
    <property type="match status" value="1"/>
</dbReference>
<dbReference type="SUPFAM" id="SSF52266">
    <property type="entry name" value="SGNH hydrolase"/>
    <property type="match status" value="1"/>
</dbReference>
<dbReference type="RefSeq" id="WP_218041331.1">
    <property type="nucleotide sequence ID" value="NZ_BAAAHL010000012.1"/>
</dbReference>
<dbReference type="PANTHER" id="PTHR43784:SF2">
    <property type="entry name" value="GDSL-LIKE LIPASE_ACYLHYDROLASE, PUTATIVE (AFU_ORTHOLOGUE AFUA_2G00820)-RELATED"/>
    <property type="match status" value="1"/>
</dbReference>
<protein>
    <recommendedName>
        <fullName evidence="1">SGNH hydrolase-type esterase domain-containing protein</fullName>
    </recommendedName>
</protein>
<dbReference type="InterPro" id="IPR053140">
    <property type="entry name" value="GDSL_Rv0518-like"/>
</dbReference>
<evidence type="ECO:0000313" key="3">
    <source>
        <dbReference type="Proteomes" id="UP000331127"/>
    </source>
</evidence>
<dbReference type="InterPro" id="IPR008999">
    <property type="entry name" value="Actin-crosslinking"/>
</dbReference>
<dbReference type="InterPro" id="IPR013830">
    <property type="entry name" value="SGNH_hydro"/>
</dbReference>
<dbReference type="InterPro" id="IPR036514">
    <property type="entry name" value="SGNH_hydro_sf"/>
</dbReference>
<dbReference type="Proteomes" id="UP000331127">
    <property type="component" value="Unassembled WGS sequence"/>
</dbReference>
<gene>
    <name evidence="2" type="ORF">Amac_057350</name>
</gene>
<comment type="caution">
    <text evidence="2">The sequence shown here is derived from an EMBL/GenBank/DDBJ whole genome shotgun (WGS) entry which is preliminary data.</text>
</comment>
<feature type="domain" description="SGNH hydrolase-type esterase" evidence="1">
    <location>
        <begin position="205"/>
        <end position="389"/>
    </location>
</feature>
<name>A0A5M3X1E6_9ACTN</name>
<dbReference type="Gene3D" id="3.40.50.1110">
    <property type="entry name" value="SGNH hydrolase"/>
    <property type="match status" value="1"/>
</dbReference>
<dbReference type="EMBL" id="BLAE01000035">
    <property type="protein sequence ID" value="GES12138.1"/>
    <property type="molecule type" value="Genomic_DNA"/>
</dbReference>
<dbReference type="Gene3D" id="2.80.10.50">
    <property type="match status" value="1"/>
</dbReference>
<dbReference type="PANTHER" id="PTHR43784">
    <property type="entry name" value="GDSL-LIKE LIPASE/ACYLHYDROLASE, PUTATIVE (AFU_ORTHOLOGUE AFUA_2G00820)-RELATED"/>
    <property type="match status" value="1"/>
</dbReference>
<sequence length="536" mass="56346">MRRSPVPRPSTTSLVAVLLMVIAFAITPLATGTAMASTWTGTWAVSPQTGDREFTNQTLRQIIRTSISGTAIRVQLSNAFGNRPVTFSNVHVARRTSGSSVDVSTDKVLTFGGQQSITVPVGGLAASDEIAMNVAAESDLAVSVHLPTATGRATYHQMSSQSNYVAPGNVSGNANLTGVQEFGNYFFLANLDVVHANAAGAVVTFGASIVDGVGSSFNANRRWPNRLATRLNGSGRTVGVINQGISGNRLLVDGAGQSAGNRFDRDVLNQPNVRWVIFADNPINDLTSSNPPPTSSQLIAAAQSLINRAHARGITFICATLTPFQGAGGWTQTVETHRVAYNNWARGAGSGCDSFVDFDAATRDPGNPQRLLPAYDPGDHLHPNDAGLQAMANAVDLNWFGPPGTPVPSGVSLRSRVNNLYVTAPANGPLIASKSTVTTAELFERVDLGNGNIALRSKANNLYVAAEAAGTQPLIANRTAVGPWETFQVVTNPNGTISLRAQANGRYVCAEGGGSQALIANRTAIGPWEQFDLITN</sequence>
<dbReference type="Pfam" id="PF13472">
    <property type="entry name" value="Lipase_GDSL_2"/>
    <property type="match status" value="1"/>
</dbReference>
<dbReference type="SUPFAM" id="SSF50405">
    <property type="entry name" value="Actin-crosslinking proteins"/>
    <property type="match status" value="1"/>
</dbReference>
<evidence type="ECO:0000259" key="1">
    <source>
        <dbReference type="Pfam" id="PF13472"/>
    </source>
</evidence>
<accession>A0A5M3X1E6</accession>
<dbReference type="CDD" id="cd00257">
    <property type="entry name" value="beta-trefoil_FSCN-like"/>
    <property type="match status" value="1"/>
</dbReference>
<proteinExistence type="predicted"/>
<reference evidence="2 3" key="1">
    <citation type="submission" date="2019-10" db="EMBL/GenBank/DDBJ databases">
        <title>Whole genome shotgun sequence of Acrocarpospora macrocephala NBRC 16266.</title>
        <authorList>
            <person name="Ichikawa N."/>
            <person name="Kimura A."/>
            <person name="Kitahashi Y."/>
            <person name="Komaki H."/>
            <person name="Oguchi A."/>
        </authorList>
    </citation>
    <scope>NUCLEOTIDE SEQUENCE [LARGE SCALE GENOMIC DNA]</scope>
    <source>
        <strain evidence="2 3">NBRC 16266</strain>
    </source>
</reference>